<dbReference type="Proteomes" id="UP000106699">
    <property type="component" value="Segment"/>
</dbReference>
<dbReference type="RefSeq" id="YP_073539.1">
    <property type="nucleotide sequence ID" value="NC_005902.1"/>
</dbReference>
<evidence type="ECO:0000313" key="2">
    <source>
        <dbReference type="EMBL" id="AAU10878.1"/>
    </source>
</evidence>
<reference evidence="2 3" key="1">
    <citation type="journal article" date="2004" name="J. Virol.">
        <title>Complete genome sequence of lymphocystis disease virus isolated from China.</title>
        <authorList>
            <person name="Zhang Q.Y."/>
            <person name="Xiao F."/>
            <person name="Xie J."/>
            <person name="Li Z.Q."/>
            <person name="Gui J.F."/>
        </authorList>
    </citation>
    <scope>NUCLEOTIDE SEQUENCE [LARGE SCALE GENOMIC DNA]</scope>
</reference>
<keyword evidence="1" id="KW-1133">Transmembrane helix</keyword>
<proteinExistence type="predicted"/>
<evidence type="ECO:0000313" key="3">
    <source>
        <dbReference type="Proteomes" id="UP000106699"/>
    </source>
</evidence>
<sequence length="50" mass="5687">MDPVSAIFLKNSICFMGLILNLTGTALRRFKKFFDSSTRLIYLGSNMLLK</sequence>
<name>Q678H9_9VIRU</name>
<dbReference type="EMBL" id="AY380826">
    <property type="protein sequence ID" value="AAU10878.1"/>
    <property type="molecule type" value="Genomic_DNA"/>
</dbReference>
<evidence type="ECO:0000256" key="1">
    <source>
        <dbReference type="SAM" id="Phobius"/>
    </source>
</evidence>
<keyword evidence="3" id="KW-1185">Reference proteome</keyword>
<dbReference type="KEGG" id="vg:2979031"/>
<keyword evidence="1" id="KW-0812">Transmembrane</keyword>
<feature type="transmembrane region" description="Helical" evidence="1">
    <location>
        <begin position="6"/>
        <end position="27"/>
    </location>
</feature>
<keyword evidence="1" id="KW-0472">Membrane</keyword>
<organism evidence="2 3">
    <name type="scientific">lymphocystis disease virus-China</name>
    <dbReference type="NCBI Taxonomy" id="256729"/>
    <lineage>
        <taxon>Viruses</taxon>
        <taxon>Varidnaviria</taxon>
        <taxon>Bamfordvirae</taxon>
        <taxon>Nucleocytoviricota</taxon>
        <taxon>Megaviricetes</taxon>
        <taxon>Pimascovirales</taxon>
        <taxon>Pimascovirales incertae sedis</taxon>
        <taxon>Iridoviridae</taxon>
        <taxon>Alphairidovirinae</taxon>
        <taxon>Lymphocystivirus</taxon>
        <taxon>Lymphocystivirus paralichthys1</taxon>
        <taxon>Lymphocystis disease virus 2</taxon>
    </lineage>
</organism>
<dbReference type="GeneID" id="2979031"/>
<accession>Q678H9</accession>
<protein>
    <submittedName>
        <fullName evidence="2">Uncharacterized protein</fullName>
    </submittedName>
</protein>